<dbReference type="PANTHER" id="PTHR45138">
    <property type="entry name" value="REGULATORY COMPONENTS OF SENSORY TRANSDUCTION SYSTEM"/>
    <property type="match status" value="1"/>
</dbReference>
<dbReference type="GO" id="GO:1902201">
    <property type="term" value="P:negative regulation of bacterial-type flagellum-dependent cell motility"/>
    <property type="evidence" value="ECO:0007669"/>
    <property type="project" value="TreeGrafter"/>
</dbReference>
<sequence>MHVDLLTLYFITIGTLLASAGLTFWEHRTHPNRSRSLGILAAGFATLAVGCSSVLFRADLPAGLGSPVSNLIILGGYLLVLNSVASLSGRSYRGRSLALLAVMALVWLGAGRDGQDVVWKYVSAFPIGLVSALTAWELLRCDSMKMLKTRNFAVAVAGVHALIYFGRAFLLPWWVAAGGPSVQLLASNITMYEGVLYSVLLPMTLVKLIREETHVQLVLESQTDYLTRLGNRRWFFEQGARLIETQSGREPIAVLAFDLDQFKSINDRYGHHTGDLVLKSFAGIARVALGPRAILARIGGEEFAALLSGDDARRAHELGAAAATRFAEAIANQADGLGIAATVSIGLAYFEDDAPALADGLARADMALYRAKSLGGNRLEAALAPERVAAD</sequence>
<dbReference type="RefSeq" id="WP_054429775.1">
    <property type="nucleotide sequence ID" value="NZ_CADIJR010000011.1"/>
</dbReference>
<dbReference type="CDD" id="cd01949">
    <property type="entry name" value="GGDEF"/>
    <property type="match status" value="1"/>
</dbReference>
<feature type="transmembrane region" description="Helical" evidence="3">
    <location>
        <begin position="151"/>
        <end position="175"/>
    </location>
</feature>
<dbReference type="Pfam" id="PF00990">
    <property type="entry name" value="GGDEF"/>
    <property type="match status" value="1"/>
</dbReference>
<dbReference type="PANTHER" id="PTHR45138:SF9">
    <property type="entry name" value="DIGUANYLATE CYCLASE DGCM-RELATED"/>
    <property type="match status" value="1"/>
</dbReference>
<accession>A0A6J4ZLW3</accession>
<dbReference type="SUPFAM" id="SSF55073">
    <property type="entry name" value="Nucleotide cyclase"/>
    <property type="match status" value="1"/>
</dbReference>
<feature type="transmembrane region" description="Helical" evidence="3">
    <location>
        <begin position="118"/>
        <end position="139"/>
    </location>
</feature>
<dbReference type="GeneID" id="92897509"/>
<protein>
    <recommendedName>
        <fullName evidence="1">diguanylate cyclase</fullName>
        <ecNumber evidence="1">2.7.7.65</ecNumber>
    </recommendedName>
</protein>
<dbReference type="InterPro" id="IPR043128">
    <property type="entry name" value="Rev_trsase/Diguanyl_cyclase"/>
</dbReference>
<gene>
    <name evidence="5" type="ORF">LMG26845_01661</name>
</gene>
<proteinExistence type="predicted"/>
<feature type="transmembrane region" description="Helical" evidence="3">
    <location>
        <begin position="181"/>
        <end position="200"/>
    </location>
</feature>
<dbReference type="PROSITE" id="PS50887">
    <property type="entry name" value="GGDEF"/>
    <property type="match status" value="1"/>
</dbReference>
<evidence type="ECO:0000256" key="3">
    <source>
        <dbReference type="SAM" id="Phobius"/>
    </source>
</evidence>
<dbReference type="SMART" id="SM00267">
    <property type="entry name" value="GGDEF"/>
    <property type="match status" value="1"/>
</dbReference>
<evidence type="ECO:0000256" key="1">
    <source>
        <dbReference type="ARBA" id="ARBA00012528"/>
    </source>
</evidence>
<dbReference type="GO" id="GO:0052621">
    <property type="term" value="F:diguanylate cyclase activity"/>
    <property type="evidence" value="ECO:0007669"/>
    <property type="project" value="UniProtKB-EC"/>
</dbReference>
<keyword evidence="3" id="KW-1133">Transmembrane helix</keyword>
<keyword evidence="3" id="KW-0812">Transmembrane</keyword>
<dbReference type="Gene3D" id="3.30.70.270">
    <property type="match status" value="1"/>
</dbReference>
<name>A0A6J4ZLW3_9BURK</name>
<feature type="transmembrane region" description="Helical" evidence="3">
    <location>
        <begin position="68"/>
        <end position="87"/>
    </location>
</feature>
<feature type="transmembrane region" description="Helical" evidence="3">
    <location>
        <begin position="94"/>
        <end position="112"/>
    </location>
</feature>
<dbReference type="AlphaFoldDB" id="A0A6J4ZLW3"/>
<keyword evidence="3" id="KW-0472">Membrane</keyword>
<dbReference type="GO" id="GO:0043709">
    <property type="term" value="P:cell adhesion involved in single-species biofilm formation"/>
    <property type="evidence" value="ECO:0007669"/>
    <property type="project" value="TreeGrafter"/>
</dbReference>
<dbReference type="GO" id="GO:0005886">
    <property type="term" value="C:plasma membrane"/>
    <property type="evidence" value="ECO:0007669"/>
    <property type="project" value="TreeGrafter"/>
</dbReference>
<dbReference type="InterPro" id="IPR000160">
    <property type="entry name" value="GGDEF_dom"/>
</dbReference>
<feature type="transmembrane region" description="Helical" evidence="3">
    <location>
        <begin position="6"/>
        <end position="25"/>
    </location>
</feature>
<dbReference type="InterPro" id="IPR029787">
    <property type="entry name" value="Nucleotide_cyclase"/>
</dbReference>
<evidence type="ECO:0000259" key="4">
    <source>
        <dbReference type="PROSITE" id="PS50887"/>
    </source>
</evidence>
<comment type="catalytic activity">
    <reaction evidence="2">
        <text>2 GTP = 3',3'-c-di-GMP + 2 diphosphate</text>
        <dbReference type="Rhea" id="RHEA:24898"/>
        <dbReference type="ChEBI" id="CHEBI:33019"/>
        <dbReference type="ChEBI" id="CHEBI:37565"/>
        <dbReference type="ChEBI" id="CHEBI:58805"/>
        <dbReference type="EC" id="2.7.7.65"/>
    </reaction>
</comment>
<evidence type="ECO:0000256" key="2">
    <source>
        <dbReference type="ARBA" id="ARBA00034247"/>
    </source>
</evidence>
<dbReference type="EMBL" id="CADIJR010000011">
    <property type="protein sequence ID" value="CAB3636001.1"/>
    <property type="molecule type" value="Genomic_DNA"/>
</dbReference>
<dbReference type="Proteomes" id="UP000507979">
    <property type="component" value="Unassembled WGS sequence"/>
</dbReference>
<dbReference type="InterPro" id="IPR050469">
    <property type="entry name" value="Diguanylate_Cyclase"/>
</dbReference>
<keyword evidence="6" id="KW-1185">Reference proteome</keyword>
<dbReference type="EC" id="2.7.7.65" evidence="1"/>
<feature type="domain" description="GGDEF" evidence="4">
    <location>
        <begin position="250"/>
        <end position="384"/>
    </location>
</feature>
<organism evidence="5 6">
    <name type="scientific">Achromobacter insuavis</name>
    <dbReference type="NCBI Taxonomy" id="1287735"/>
    <lineage>
        <taxon>Bacteria</taxon>
        <taxon>Pseudomonadati</taxon>
        <taxon>Pseudomonadota</taxon>
        <taxon>Betaproteobacteria</taxon>
        <taxon>Burkholderiales</taxon>
        <taxon>Alcaligenaceae</taxon>
        <taxon>Achromobacter</taxon>
    </lineage>
</organism>
<dbReference type="NCBIfam" id="TIGR00254">
    <property type="entry name" value="GGDEF"/>
    <property type="match status" value="1"/>
</dbReference>
<evidence type="ECO:0000313" key="5">
    <source>
        <dbReference type="EMBL" id="CAB3636001.1"/>
    </source>
</evidence>
<evidence type="ECO:0000313" key="6">
    <source>
        <dbReference type="Proteomes" id="UP000507979"/>
    </source>
</evidence>
<feature type="transmembrane region" description="Helical" evidence="3">
    <location>
        <begin position="37"/>
        <end position="56"/>
    </location>
</feature>
<reference evidence="5 6" key="1">
    <citation type="submission" date="2020-04" db="EMBL/GenBank/DDBJ databases">
        <authorList>
            <person name="De Canck E."/>
        </authorList>
    </citation>
    <scope>NUCLEOTIDE SEQUENCE [LARGE SCALE GENOMIC DNA]</scope>
    <source>
        <strain evidence="5 6">LMG 26845</strain>
    </source>
</reference>